<dbReference type="Pfam" id="PF01408">
    <property type="entry name" value="GFO_IDH_MocA"/>
    <property type="match status" value="1"/>
</dbReference>
<dbReference type="Gene3D" id="3.30.360.10">
    <property type="entry name" value="Dihydrodipicolinate Reductase, domain 2"/>
    <property type="match status" value="1"/>
</dbReference>
<evidence type="ECO:0000259" key="1">
    <source>
        <dbReference type="Pfam" id="PF01408"/>
    </source>
</evidence>
<protein>
    <submittedName>
        <fullName evidence="3">Predicted dehydrogenase</fullName>
    </submittedName>
</protein>
<dbReference type="PANTHER" id="PTHR43054:SF1">
    <property type="entry name" value="SCYLLO-INOSITOL 2-DEHYDROGENASE (NADP(+)) IOLU"/>
    <property type="match status" value="1"/>
</dbReference>
<feature type="domain" description="Gfo/Idh/MocA-like oxidoreductase N-terminal" evidence="1">
    <location>
        <begin position="2"/>
        <end position="119"/>
    </location>
</feature>
<dbReference type="InterPro" id="IPR036291">
    <property type="entry name" value="NAD(P)-bd_dom_sf"/>
</dbReference>
<dbReference type="InterPro" id="IPR000683">
    <property type="entry name" value="Gfo/Idh/MocA-like_OxRdtase_N"/>
</dbReference>
<evidence type="ECO:0000313" key="3">
    <source>
        <dbReference type="EMBL" id="SFK62686.1"/>
    </source>
</evidence>
<dbReference type="Proteomes" id="UP000243374">
    <property type="component" value="Unassembled WGS sequence"/>
</dbReference>
<evidence type="ECO:0000259" key="2">
    <source>
        <dbReference type="Pfam" id="PF22725"/>
    </source>
</evidence>
<keyword evidence="4" id="KW-1185">Reference proteome</keyword>
<evidence type="ECO:0000313" key="4">
    <source>
        <dbReference type="Proteomes" id="UP000243374"/>
    </source>
</evidence>
<dbReference type="Pfam" id="PF22725">
    <property type="entry name" value="GFO_IDH_MocA_C3"/>
    <property type="match status" value="1"/>
</dbReference>
<dbReference type="OrthoDB" id="9774191at2"/>
<dbReference type="GO" id="GO:0000166">
    <property type="term" value="F:nucleotide binding"/>
    <property type="evidence" value="ECO:0007669"/>
    <property type="project" value="InterPro"/>
</dbReference>
<dbReference type="InterPro" id="IPR055170">
    <property type="entry name" value="GFO_IDH_MocA-like_dom"/>
</dbReference>
<dbReference type="Gene3D" id="3.40.50.720">
    <property type="entry name" value="NAD(P)-binding Rossmann-like Domain"/>
    <property type="match status" value="1"/>
</dbReference>
<dbReference type="AlphaFoldDB" id="A0A662ZDN3"/>
<dbReference type="RefSeq" id="WP_074842034.1">
    <property type="nucleotide sequence ID" value="NZ_CP047056.1"/>
</dbReference>
<dbReference type="SUPFAM" id="SSF55347">
    <property type="entry name" value="Glyceraldehyde-3-phosphate dehydrogenase-like, C-terminal domain"/>
    <property type="match status" value="1"/>
</dbReference>
<proteinExistence type="predicted"/>
<dbReference type="PANTHER" id="PTHR43054">
    <property type="match status" value="1"/>
</dbReference>
<dbReference type="SUPFAM" id="SSF51735">
    <property type="entry name" value="NAD(P)-binding Rossmann-fold domains"/>
    <property type="match status" value="1"/>
</dbReference>
<reference evidence="3 4" key="1">
    <citation type="submission" date="2016-10" db="EMBL/GenBank/DDBJ databases">
        <authorList>
            <person name="Varghese N."/>
            <person name="Submissions S."/>
        </authorList>
    </citation>
    <scope>NUCLEOTIDE SEQUENCE [LARGE SCALE GENOMIC DNA]</scope>
    <source>
        <strain evidence="3 4">22B</strain>
    </source>
</reference>
<name>A0A662ZDN3_9GAMM</name>
<feature type="domain" description="GFO/IDH/MocA-like oxidoreductase" evidence="2">
    <location>
        <begin position="133"/>
        <end position="248"/>
    </location>
</feature>
<organism evidence="3 4">
    <name type="scientific">Succinivibrio dextrinosolvens</name>
    <dbReference type="NCBI Taxonomy" id="83771"/>
    <lineage>
        <taxon>Bacteria</taxon>
        <taxon>Pseudomonadati</taxon>
        <taxon>Pseudomonadota</taxon>
        <taxon>Gammaproteobacteria</taxon>
        <taxon>Aeromonadales</taxon>
        <taxon>Succinivibrionaceae</taxon>
        <taxon>Succinivibrio</taxon>
    </lineage>
</organism>
<gene>
    <name evidence="3" type="ORF">SAMN04487865_11551</name>
</gene>
<accession>A0A662ZDN3</accession>
<dbReference type="EMBL" id="FOSF01000155">
    <property type="protein sequence ID" value="SFK62686.1"/>
    <property type="molecule type" value="Genomic_DNA"/>
</dbReference>
<sequence length="345" mass="38875">MKLAFIGTGKIIEDALYAVRFCPAVSKTAIYAREHSKAKAEKLAMDHQISEIYTDYNKLLTESSADTVYIGLVNSAHYQYAKEALNAGKNVILEKPLTGFYEQAKELCMLAKEKQQFLFEAITILHNPAFEALKSAIEKIGKIRLFNGNYSQYSSRYDSYRKGVVEHAFDPEYYGGALFDINIYNIHYCVALFGKPKGIDYFPNLGFNGIDTSGVLILDYDTFKAVCIGGKDADGRCYLSIQGEDGEIFVDSKPNDVNRIELSYTDSSKATTRDASGATVRAKKKEVLIHEEPKHRMIFEFEKFAKITTDKDFKLAEQLNEESLTVLEILETAREKAGINFLNRV</sequence>